<proteinExistence type="inferred from homology"/>
<keyword evidence="3 7" id="KW-0808">Transferase</keyword>
<name>A0A3B0UYR4_9ZZZZ</name>
<keyword evidence="4" id="KW-0547">Nucleotide-binding</keyword>
<dbReference type="PANTHER" id="PTHR12213:SF0">
    <property type="entry name" value="CORRINOID ADENOSYLTRANSFERASE MMAB"/>
    <property type="match status" value="1"/>
</dbReference>
<comment type="subunit">
    <text evidence="2">Homotrimer.</text>
</comment>
<dbReference type="EMBL" id="UOEU01000259">
    <property type="protein sequence ID" value="VAW31622.1"/>
    <property type="molecule type" value="Genomic_DNA"/>
</dbReference>
<dbReference type="Pfam" id="PF01923">
    <property type="entry name" value="Cob_adeno_trans"/>
    <property type="match status" value="1"/>
</dbReference>
<evidence type="ECO:0000313" key="7">
    <source>
        <dbReference type="EMBL" id="VAW31622.1"/>
    </source>
</evidence>
<dbReference type="EC" id="2.5.1.17" evidence="7"/>
<evidence type="ECO:0000256" key="2">
    <source>
        <dbReference type="ARBA" id="ARBA00011233"/>
    </source>
</evidence>
<accession>A0A3B0UYR4</accession>
<evidence type="ECO:0000256" key="4">
    <source>
        <dbReference type="ARBA" id="ARBA00022741"/>
    </source>
</evidence>
<evidence type="ECO:0000256" key="3">
    <source>
        <dbReference type="ARBA" id="ARBA00022679"/>
    </source>
</evidence>
<organism evidence="7">
    <name type="scientific">hydrothermal vent metagenome</name>
    <dbReference type="NCBI Taxonomy" id="652676"/>
    <lineage>
        <taxon>unclassified sequences</taxon>
        <taxon>metagenomes</taxon>
        <taxon>ecological metagenomes</taxon>
    </lineage>
</organism>
<dbReference type="InterPro" id="IPR029499">
    <property type="entry name" value="PduO-typ"/>
</dbReference>
<dbReference type="FunFam" id="1.20.1200.10:FF:000001">
    <property type="entry name" value="Cob(I)yrinic acid a,c-diamide adenosyltransferase"/>
    <property type="match status" value="1"/>
</dbReference>
<keyword evidence="5" id="KW-0067">ATP-binding</keyword>
<dbReference type="Gene3D" id="1.20.1200.10">
    <property type="entry name" value="Cobalamin adenosyltransferase-like"/>
    <property type="match status" value="1"/>
</dbReference>
<feature type="domain" description="Cobalamin adenosyltransferase-like" evidence="6">
    <location>
        <begin position="7"/>
        <end position="171"/>
    </location>
</feature>
<gene>
    <name evidence="7" type="ORF">MNBD_CHLOROFLEXI01-5028</name>
</gene>
<sequence>MPRLTKIYTRTGDEGMTSLGSKTRVPKESVRVSAYGTVDELNSVLGVALAQGLVARLAEVLPIIQNELFHLGSDLCFLEEDKETYQIPQMEARHVVQLEALIDEFTAVTGPLENFILPGGSLGAAHLHVARTVCRRAERLVISLSREEAVGSQVIPYLNRLSDALFVMARYDNKLRNVPEPLWDSRL</sequence>
<dbReference type="InterPro" id="IPR016030">
    <property type="entry name" value="CblAdoTrfase-like"/>
</dbReference>
<dbReference type="PANTHER" id="PTHR12213">
    <property type="entry name" value="CORRINOID ADENOSYLTRANSFERASE"/>
    <property type="match status" value="1"/>
</dbReference>
<dbReference type="NCBIfam" id="TIGR00636">
    <property type="entry name" value="PduO_Nterm"/>
    <property type="match status" value="1"/>
</dbReference>
<reference evidence="7" key="1">
    <citation type="submission" date="2018-06" db="EMBL/GenBank/DDBJ databases">
        <authorList>
            <person name="Zhirakovskaya E."/>
        </authorList>
    </citation>
    <scope>NUCLEOTIDE SEQUENCE</scope>
</reference>
<dbReference type="SUPFAM" id="SSF89028">
    <property type="entry name" value="Cobalamin adenosyltransferase-like"/>
    <property type="match status" value="1"/>
</dbReference>
<dbReference type="InterPro" id="IPR036451">
    <property type="entry name" value="CblAdoTrfase-like_sf"/>
</dbReference>
<dbReference type="GO" id="GO:0009235">
    <property type="term" value="P:cobalamin metabolic process"/>
    <property type="evidence" value="ECO:0007669"/>
    <property type="project" value="UniProtKB-ARBA"/>
</dbReference>
<evidence type="ECO:0000256" key="1">
    <source>
        <dbReference type="ARBA" id="ARBA00007487"/>
    </source>
</evidence>
<evidence type="ECO:0000256" key="5">
    <source>
        <dbReference type="ARBA" id="ARBA00022840"/>
    </source>
</evidence>
<dbReference type="AlphaFoldDB" id="A0A3B0UYR4"/>
<evidence type="ECO:0000259" key="6">
    <source>
        <dbReference type="Pfam" id="PF01923"/>
    </source>
</evidence>
<comment type="similarity">
    <text evidence="1">Belongs to the Cob(I)alamin adenosyltransferase family.</text>
</comment>
<dbReference type="GO" id="GO:0005524">
    <property type="term" value="F:ATP binding"/>
    <property type="evidence" value="ECO:0007669"/>
    <property type="project" value="UniProtKB-KW"/>
</dbReference>
<protein>
    <submittedName>
        <fullName evidence="7">ATP:Cob(I)alamin adenosyltransferase</fullName>
        <ecNumber evidence="7">2.5.1.17</ecNumber>
    </submittedName>
</protein>
<dbReference type="GO" id="GO:0008817">
    <property type="term" value="F:corrinoid adenosyltransferase activity"/>
    <property type="evidence" value="ECO:0007669"/>
    <property type="project" value="UniProtKB-EC"/>
</dbReference>